<evidence type="ECO:0000256" key="1">
    <source>
        <dbReference type="ARBA" id="ARBA00023015"/>
    </source>
</evidence>
<gene>
    <name evidence="6" type="ORF">HAQ05_26200</name>
</gene>
<dbReference type="Gene3D" id="1.10.357.10">
    <property type="entry name" value="Tetracycline Repressor, domain 2"/>
    <property type="match status" value="1"/>
</dbReference>
<evidence type="ECO:0000259" key="5">
    <source>
        <dbReference type="PROSITE" id="PS50977"/>
    </source>
</evidence>
<dbReference type="PANTHER" id="PTHR47506:SF1">
    <property type="entry name" value="HTH-TYPE TRANSCRIPTIONAL REGULATOR YJDC"/>
    <property type="match status" value="1"/>
</dbReference>
<dbReference type="PANTHER" id="PTHR47506">
    <property type="entry name" value="TRANSCRIPTIONAL REGULATORY PROTEIN"/>
    <property type="match status" value="1"/>
</dbReference>
<dbReference type="Proteomes" id="UP000805841">
    <property type="component" value="Unassembled WGS sequence"/>
</dbReference>
<dbReference type="Gene3D" id="1.10.10.60">
    <property type="entry name" value="Homeodomain-like"/>
    <property type="match status" value="1"/>
</dbReference>
<sequence length="196" mass="20710">MAANLKAGRGRPRGFDTEAALALGQRLFHAQGYEGVGLAALTEVLGIKPPSFYKAFGSKAEFFAEVLERYAASVLALDTYLLPGRPPHLALALLLEEAARTYVQDPTQRGCLVLEAVRGEVDEPNVQLARKVAESRRERVRDFVAASHPHAAQAVADYIGCTLSGLSACAREGMGEARLLAVARAAGAAVAALLGP</sequence>
<evidence type="ECO:0000256" key="4">
    <source>
        <dbReference type="PROSITE-ProRule" id="PRU00335"/>
    </source>
</evidence>
<dbReference type="RefSeq" id="WP_190426779.1">
    <property type="nucleotide sequence ID" value="NZ_JAAOCA010000055.1"/>
</dbReference>
<dbReference type="InterPro" id="IPR001647">
    <property type="entry name" value="HTH_TetR"/>
</dbReference>
<name>A0ABR7Z9S5_9PSED</name>
<comment type="caution">
    <text evidence="6">The sequence shown here is derived from an EMBL/GenBank/DDBJ whole genome shotgun (WGS) entry which is preliminary data.</text>
</comment>
<keyword evidence="7" id="KW-1185">Reference proteome</keyword>
<dbReference type="Pfam" id="PF00440">
    <property type="entry name" value="TetR_N"/>
    <property type="match status" value="1"/>
</dbReference>
<feature type="DNA-binding region" description="H-T-H motif" evidence="4">
    <location>
        <begin position="37"/>
        <end position="56"/>
    </location>
</feature>
<protein>
    <submittedName>
        <fullName evidence="6">TetR/AcrR family transcriptional regulator</fullName>
    </submittedName>
</protein>
<dbReference type="InterPro" id="IPR009057">
    <property type="entry name" value="Homeodomain-like_sf"/>
</dbReference>
<feature type="domain" description="HTH tetR-type" evidence="5">
    <location>
        <begin position="14"/>
        <end position="74"/>
    </location>
</feature>
<organism evidence="6 7">
    <name type="scientific">Pseudomonas typographi</name>
    <dbReference type="NCBI Taxonomy" id="2715964"/>
    <lineage>
        <taxon>Bacteria</taxon>
        <taxon>Pseudomonadati</taxon>
        <taxon>Pseudomonadota</taxon>
        <taxon>Gammaproteobacteria</taxon>
        <taxon>Pseudomonadales</taxon>
        <taxon>Pseudomonadaceae</taxon>
        <taxon>Pseudomonas</taxon>
    </lineage>
</organism>
<keyword evidence="1" id="KW-0805">Transcription regulation</keyword>
<evidence type="ECO:0000313" key="7">
    <source>
        <dbReference type="Proteomes" id="UP000805841"/>
    </source>
</evidence>
<dbReference type="InterPro" id="IPR036271">
    <property type="entry name" value="Tet_transcr_reg_TetR-rel_C_sf"/>
</dbReference>
<dbReference type="PROSITE" id="PS50977">
    <property type="entry name" value="HTH_TETR_2"/>
    <property type="match status" value="1"/>
</dbReference>
<evidence type="ECO:0000256" key="2">
    <source>
        <dbReference type="ARBA" id="ARBA00023125"/>
    </source>
</evidence>
<reference evidence="6 7" key="1">
    <citation type="journal article" date="2020" name="Insects">
        <title>Bacteria Belonging to Pseudomonas typographi sp. nov. from the Bark Beetle Ips typographus Have Genomic Potential to Aid in the Host Ecology.</title>
        <authorList>
            <person name="Peral-Aranega E."/>
            <person name="Saati-Santamaria Z."/>
            <person name="Kolarik M."/>
            <person name="Rivas R."/>
            <person name="Garcia-Fraile P."/>
        </authorList>
    </citation>
    <scope>NUCLEOTIDE SEQUENCE [LARGE SCALE GENOMIC DNA]</scope>
    <source>
        <strain evidence="6 7">CA3A</strain>
    </source>
</reference>
<keyword evidence="3" id="KW-0804">Transcription</keyword>
<dbReference type="SUPFAM" id="SSF46689">
    <property type="entry name" value="Homeodomain-like"/>
    <property type="match status" value="1"/>
</dbReference>
<keyword evidence="2 4" id="KW-0238">DNA-binding</keyword>
<evidence type="ECO:0000256" key="3">
    <source>
        <dbReference type="ARBA" id="ARBA00023163"/>
    </source>
</evidence>
<dbReference type="EMBL" id="JAAOCA010000055">
    <property type="protein sequence ID" value="MBD1602175.1"/>
    <property type="molecule type" value="Genomic_DNA"/>
</dbReference>
<accession>A0ABR7Z9S5</accession>
<dbReference type="SUPFAM" id="SSF48498">
    <property type="entry name" value="Tetracyclin repressor-like, C-terminal domain"/>
    <property type="match status" value="1"/>
</dbReference>
<evidence type="ECO:0000313" key="6">
    <source>
        <dbReference type="EMBL" id="MBD1602175.1"/>
    </source>
</evidence>
<proteinExistence type="predicted"/>